<dbReference type="Proteomes" id="UP000003828">
    <property type="component" value="Unassembled WGS sequence"/>
</dbReference>
<protein>
    <recommendedName>
        <fullName evidence="4">Lipoprotein</fullName>
    </recommendedName>
</protein>
<dbReference type="eggNOG" id="ENOG5033AXX">
    <property type="taxonomic scope" value="Bacteria"/>
</dbReference>
<gene>
    <name evidence="2" type="ORF">ARGLB_032_00580</name>
</gene>
<dbReference type="PROSITE" id="PS51257">
    <property type="entry name" value="PROKAR_LIPOPROTEIN"/>
    <property type="match status" value="1"/>
</dbReference>
<feature type="chain" id="PRO_5003537181" description="Lipoprotein" evidence="1">
    <location>
        <begin position="23"/>
        <end position="165"/>
    </location>
</feature>
<feature type="signal peptide" evidence="1">
    <location>
        <begin position="1"/>
        <end position="22"/>
    </location>
</feature>
<evidence type="ECO:0000313" key="2">
    <source>
        <dbReference type="EMBL" id="GAB13012.1"/>
    </source>
</evidence>
<dbReference type="EMBL" id="BAEG01000032">
    <property type="protein sequence ID" value="GAB13012.1"/>
    <property type="molecule type" value="Genomic_DNA"/>
</dbReference>
<proteinExistence type="predicted"/>
<evidence type="ECO:0008006" key="4">
    <source>
        <dbReference type="Google" id="ProtNLM"/>
    </source>
</evidence>
<dbReference type="RefSeq" id="WP_003799774.1">
    <property type="nucleotide sequence ID" value="NZ_BAEG01000032.1"/>
</dbReference>
<organism evidence="2 3">
    <name type="scientific">Arthrobacter globiformis (strain ATCC 8010 / DSM 20124 / JCM 1332 / NBRC 12137 / NCIMB 8907 / NRRL B-2979 / 168)</name>
    <dbReference type="NCBI Taxonomy" id="1077972"/>
    <lineage>
        <taxon>Bacteria</taxon>
        <taxon>Bacillati</taxon>
        <taxon>Actinomycetota</taxon>
        <taxon>Actinomycetes</taxon>
        <taxon>Micrococcales</taxon>
        <taxon>Micrococcaceae</taxon>
        <taxon>Arthrobacter</taxon>
    </lineage>
</organism>
<reference evidence="2 3" key="1">
    <citation type="submission" date="2011-12" db="EMBL/GenBank/DDBJ databases">
        <title>Whole genome shotgun sequence of Arthrobacter globiformis NBRC 12137.</title>
        <authorList>
            <person name="Miyazawa S."/>
            <person name="Hosoyama A."/>
            <person name="Tsuchikane K."/>
            <person name="Katsumata H."/>
            <person name="Yamazaki S."/>
            <person name="Fujita N."/>
        </authorList>
    </citation>
    <scope>NUCLEOTIDE SEQUENCE [LARGE SCALE GENOMIC DNA]</scope>
    <source>
        <strain evidence="2 3">NBRC 12137</strain>
    </source>
</reference>
<keyword evidence="3" id="KW-1185">Reference proteome</keyword>
<comment type="caution">
    <text evidence="2">The sequence shown here is derived from an EMBL/GenBank/DDBJ whole genome shotgun (WGS) entry which is preliminary data.</text>
</comment>
<evidence type="ECO:0000256" key="1">
    <source>
        <dbReference type="SAM" id="SignalP"/>
    </source>
</evidence>
<accession>H0QJL1</accession>
<sequence>MGKAGVLLATITTTALISGCHAFESACPAVGQVSGVAVTVAAGYSQEVKTLHLKACQDGKCKEDTVDLVPGSVPVDLGCADDSRPDGACSATSKPDGTQRGLLELDTLGDSPIDVTASGSYANGKPLPPRTLHFEPKASYPFGEQCGRFVSASVVLDAAGLRQDR</sequence>
<dbReference type="OrthoDB" id="3828886at2"/>
<evidence type="ECO:0000313" key="3">
    <source>
        <dbReference type="Proteomes" id="UP000003828"/>
    </source>
</evidence>
<keyword evidence="1" id="KW-0732">Signal</keyword>
<name>H0QJL1_ARTG1</name>
<dbReference type="AlphaFoldDB" id="H0QJL1"/>